<dbReference type="OrthoDB" id="431261at2759"/>
<protein>
    <submittedName>
        <fullName evidence="2">Ank3 protein</fullName>
    </submittedName>
</protein>
<dbReference type="EMBL" id="CAJNDS010002089">
    <property type="protein sequence ID" value="CAE7319323.1"/>
    <property type="molecule type" value="Genomic_DNA"/>
</dbReference>
<keyword evidence="3" id="KW-1185">Reference proteome</keyword>
<dbReference type="Pfam" id="PF13671">
    <property type="entry name" value="AAA_33"/>
    <property type="match status" value="1"/>
</dbReference>
<evidence type="ECO:0000256" key="1">
    <source>
        <dbReference type="SAM" id="MobiDB-lite"/>
    </source>
</evidence>
<accession>A0A812P5V3</accession>
<comment type="caution">
    <text evidence="2">The sequence shown here is derived from an EMBL/GenBank/DDBJ whole genome shotgun (WGS) entry which is preliminary data.</text>
</comment>
<dbReference type="AlphaFoldDB" id="A0A812P5V3"/>
<proteinExistence type="predicted"/>
<feature type="compositionally biased region" description="Polar residues" evidence="1">
    <location>
        <begin position="58"/>
        <end position="71"/>
    </location>
</feature>
<reference evidence="2" key="1">
    <citation type="submission" date="2021-02" db="EMBL/GenBank/DDBJ databases">
        <authorList>
            <person name="Dougan E. K."/>
            <person name="Rhodes N."/>
            <person name="Thang M."/>
            <person name="Chan C."/>
        </authorList>
    </citation>
    <scope>NUCLEOTIDE SEQUENCE</scope>
</reference>
<dbReference type="InterPro" id="IPR027417">
    <property type="entry name" value="P-loop_NTPase"/>
</dbReference>
<evidence type="ECO:0000313" key="3">
    <source>
        <dbReference type="Proteomes" id="UP000604046"/>
    </source>
</evidence>
<evidence type="ECO:0000313" key="2">
    <source>
        <dbReference type="EMBL" id="CAE7319323.1"/>
    </source>
</evidence>
<dbReference type="Proteomes" id="UP000604046">
    <property type="component" value="Unassembled WGS sequence"/>
</dbReference>
<sequence>MSDGVRPALILICGPSGSGKSTLAKRLGDELQAAVIHQDDYFLKPFLRYRDRAALASQAESTPSGSQTVQSVCPPCPTPPLPPHQSKVDDAYEGPANVDWPRLQQDACLDACLARERETTTGGLLKTQLGP</sequence>
<organism evidence="2 3">
    <name type="scientific">Symbiodinium natans</name>
    <dbReference type="NCBI Taxonomy" id="878477"/>
    <lineage>
        <taxon>Eukaryota</taxon>
        <taxon>Sar</taxon>
        <taxon>Alveolata</taxon>
        <taxon>Dinophyceae</taxon>
        <taxon>Suessiales</taxon>
        <taxon>Symbiodiniaceae</taxon>
        <taxon>Symbiodinium</taxon>
    </lineage>
</organism>
<feature type="region of interest" description="Disordered" evidence="1">
    <location>
        <begin position="55"/>
        <end position="96"/>
    </location>
</feature>
<feature type="compositionally biased region" description="Pro residues" evidence="1">
    <location>
        <begin position="74"/>
        <end position="83"/>
    </location>
</feature>
<dbReference type="SUPFAM" id="SSF52540">
    <property type="entry name" value="P-loop containing nucleoside triphosphate hydrolases"/>
    <property type="match status" value="1"/>
</dbReference>
<gene>
    <name evidence="2" type="primary">Ank3</name>
    <name evidence="2" type="ORF">SNAT2548_LOCUS16740</name>
</gene>
<dbReference type="Gene3D" id="3.40.50.300">
    <property type="entry name" value="P-loop containing nucleotide triphosphate hydrolases"/>
    <property type="match status" value="1"/>
</dbReference>
<name>A0A812P5V3_9DINO</name>